<dbReference type="InterPro" id="IPR002469">
    <property type="entry name" value="Peptidase_S9B_N"/>
</dbReference>
<dbReference type="SUPFAM" id="SSF53474">
    <property type="entry name" value="alpha/beta-Hydrolases"/>
    <property type="match status" value="1"/>
</dbReference>
<dbReference type="Gene3D" id="3.40.50.1820">
    <property type="entry name" value="alpha/beta hydrolase"/>
    <property type="match status" value="1"/>
</dbReference>
<keyword evidence="3" id="KW-0645">Protease</keyword>
<keyword evidence="4" id="KW-1185">Reference proteome</keyword>
<dbReference type="InterPro" id="IPR001375">
    <property type="entry name" value="Peptidase_S9_cat"/>
</dbReference>
<accession>A0AAC9HLM5</accession>
<evidence type="ECO:0000259" key="1">
    <source>
        <dbReference type="Pfam" id="PF00326"/>
    </source>
</evidence>
<evidence type="ECO:0000313" key="3">
    <source>
        <dbReference type="EMBL" id="AOS61567.1"/>
    </source>
</evidence>
<protein>
    <submittedName>
        <fullName evidence="3">Dipeptidyl aminopeptidase/acylaminoacyl peptidase</fullName>
    </submittedName>
</protein>
<keyword evidence="3" id="KW-0378">Hydrolase</keyword>
<dbReference type="InterPro" id="IPR050278">
    <property type="entry name" value="Serine_Prot_S9B/DPPIV"/>
</dbReference>
<dbReference type="GO" id="GO:0004177">
    <property type="term" value="F:aminopeptidase activity"/>
    <property type="evidence" value="ECO:0007669"/>
    <property type="project" value="UniProtKB-KW"/>
</dbReference>
<proteinExistence type="predicted"/>
<dbReference type="Pfam" id="PF00930">
    <property type="entry name" value="DPPIV_N"/>
    <property type="match status" value="1"/>
</dbReference>
<dbReference type="GO" id="GO:0008236">
    <property type="term" value="F:serine-type peptidase activity"/>
    <property type="evidence" value="ECO:0007669"/>
    <property type="project" value="InterPro"/>
</dbReference>
<dbReference type="InterPro" id="IPR029058">
    <property type="entry name" value="AB_hydrolase_fold"/>
</dbReference>
<dbReference type="Gene3D" id="2.140.10.30">
    <property type="entry name" value="Dipeptidylpeptidase IV, N-terminal domain"/>
    <property type="match status" value="1"/>
</dbReference>
<name>A0AAC9HLM5_9PSEU</name>
<dbReference type="KEGG" id="ahm:TL08_03675"/>
<dbReference type="PANTHER" id="PTHR11731">
    <property type="entry name" value="PROTEASE FAMILY S9B,C DIPEPTIDYL-PEPTIDASE IV-RELATED"/>
    <property type="match status" value="1"/>
</dbReference>
<dbReference type="PANTHER" id="PTHR11731:SF118">
    <property type="entry name" value="BLR1971 PROTEIN"/>
    <property type="match status" value="1"/>
</dbReference>
<feature type="domain" description="Peptidase S9 prolyl oligopeptidase catalytic" evidence="1">
    <location>
        <begin position="540"/>
        <end position="731"/>
    </location>
</feature>
<sequence>MTTDLETRYANAEALLPHHLKALVTHAQVQPTWIRDTATFWYRIQTAAGKEFVVVDAEARTKEPAFDHERMATALGRILDATYRATDLPFHGIELFDDAVEVVVGEQRIRVSTDDYEATILGPTHPSETRSPDGRWSVGVRDHNLYLRDTTTDEERQLTTDGAEGYAYAGMNDAVANRVMEENLGVTFPPHVVWSPDSSRFVTHRLDQREVELMHLVRSSPQDGGRPRLMSYHYPLVGDEKVATAEFFVFDAATGESTKSTCAPIDTPFVPTIAYGFMWWSEDSSTIHFAWGDRGDKTVRVHELDPDTGDVTVLVAESSETNVLIAPYHHERNIRVLASGEVLLWSERSGWGHLYLHRPDGSTVTVTSGDWLVRKIVSVDEQARRVTFTAAGREPGSDIHLQELYSVSLDGGEITTITTDGLDHETRPSPSGRFFVDVMSRVDVPAVSVLRNGAGEVVLELEQADATALYAAGWTPPERVMVKSADGVTDIQCAIYKPHDFDPSKSYPVLDEIYAGVQVTTTPRRFPQSGGFISAEVSGAVFAALGFVVVAIDARGTALRHKAFQDHARLVGEGQFVADHVEAIKQLAETRPWMDLDRVGIFGESGGGYGSTRAMLQAPDFFKVAVSSSGDHDDAMYHAWWGEKFFGDPDEYDYAKHSNMSLVDNLRGKLLLVHGEMDDNVTPHLTMRLVDALIQANKNFDLLIMPNADHAMLVNQAYWLRRRWDYFVEHLMGETPPVYRIADIELDPDMLASIGG</sequence>
<dbReference type="Pfam" id="PF00326">
    <property type="entry name" value="Peptidase_S9"/>
    <property type="match status" value="1"/>
</dbReference>
<reference evidence="4" key="1">
    <citation type="submission" date="2016-03" db="EMBL/GenBank/DDBJ databases">
        <title>Complete genome sequence of the type strain Actinoalloteichus hymeniacidonis DSM 45092.</title>
        <authorList>
            <person name="Schaffert L."/>
            <person name="Albersmeier A."/>
            <person name="Winkler A."/>
            <person name="Kalinowski J."/>
            <person name="Zotchev S."/>
            <person name="Ruckert C."/>
        </authorList>
    </citation>
    <scope>NUCLEOTIDE SEQUENCE [LARGE SCALE GENOMIC DNA]</scope>
    <source>
        <strain evidence="4">HPA177(T) (DSM 45092(T))</strain>
    </source>
</reference>
<organism evidence="3 4">
    <name type="scientific">Actinoalloteichus hymeniacidonis</name>
    <dbReference type="NCBI Taxonomy" id="340345"/>
    <lineage>
        <taxon>Bacteria</taxon>
        <taxon>Bacillati</taxon>
        <taxon>Actinomycetota</taxon>
        <taxon>Actinomycetes</taxon>
        <taxon>Pseudonocardiales</taxon>
        <taxon>Pseudonocardiaceae</taxon>
        <taxon>Actinoalloteichus</taxon>
    </lineage>
</organism>
<feature type="domain" description="Dipeptidylpeptidase IV N-terminal" evidence="2">
    <location>
        <begin position="129"/>
        <end position="445"/>
    </location>
</feature>
<dbReference type="RefSeq" id="WP_069846566.1">
    <property type="nucleotide sequence ID" value="NZ_CP014859.1"/>
</dbReference>
<dbReference type="EMBL" id="CP014859">
    <property type="protein sequence ID" value="AOS61567.1"/>
    <property type="molecule type" value="Genomic_DNA"/>
</dbReference>
<dbReference type="GO" id="GO:0006508">
    <property type="term" value="P:proteolysis"/>
    <property type="evidence" value="ECO:0007669"/>
    <property type="project" value="InterPro"/>
</dbReference>
<keyword evidence="3" id="KW-0031">Aminopeptidase</keyword>
<gene>
    <name evidence="3" type="ORF">TL08_03675</name>
</gene>
<evidence type="ECO:0000259" key="2">
    <source>
        <dbReference type="Pfam" id="PF00930"/>
    </source>
</evidence>
<dbReference type="AlphaFoldDB" id="A0AAC9HLM5"/>
<dbReference type="Proteomes" id="UP000095210">
    <property type="component" value="Chromosome"/>
</dbReference>
<dbReference type="SUPFAM" id="SSF82171">
    <property type="entry name" value="DPP6 N-terminal domain-like"/>
    <property type="match status" value="1"/>
</dbReference>
<evidence type="ECO:0000313" key="4">
    <source>
        <dbReference type="Proteomes" id="UP000095210"/>
    </source>
</evidence>